<evidence type="ECO:0000259" key="7">
    <source>
        <dbReference type="PROSITE" id="PS51369"/>
    </source>
</evidence>
<reference evidence="8" key="1">
    <citation type="journal article" date="2016" name="Nat. Genet.">
        <title>A high-quality carrot genome assembly provides new insights into carotenoid accumulation and asterid genome evolution.</title>
        <authorList>
            <person name="Iorizzo M."/>
            <person name="Ellison S."/>
            <person name="Senalik D."/>
            <person name="Zeng P."/>
            <person name="Satapoomin P."/>
            <person name="Huang J."/>
            <person name="Bowman M."/>
            <person name="Iovene M."/>
            <person name="Sanseverino W."/>
            <person name="Cavagnaro P."/>
            <person name="Yildiz M."/>
            <person name="Macko-Podgorni A."/>
            <person name="Moranska E."/>
            <person name="Grzebelus E."/>
            <person name="Grzebelus D."/>
            <person name="Ashrafi H."/>
            <person name="Zheng Z."/>
            <person name="Cheng S."/>
            <person name="Spooner D."/>
            <person name="Van Deynze A."/>
            <person name="Simon P."/>
        </authorList>
    </citation>
    <scope>NUCLEOTIDE SEQUENCE</scope>
    <source>
        <tissue evidence="8">Leaf</tissue>
    </source>
</reference>
<keyword evidence="2" id="KW-0805">Transcription regulation</keyword>
<organism evidence="8 9">
    <name type="scientific">Daucus carota subsp. sativus</name>
    <name type="common">Carrot</name>
    <dbReference type="NCBI Taxonomy" id="79200"/>
    <lineage>
        <taxon>Eukaryota</taxon>
        <taxon>Viridiplantae</taxon>
        <taxon>Streptophyta</taxon>
        <taxon>Embryophyta</taxon>
        <taxon>Tracheophyta</taxon>
        <taxon>Spermatophyta</taxon>
        <taxon>Magnoliopsida</taxon>
        <taxon>eudicotyledons</taxon>
        <taxon>Gunneridae</taxon>
        <taxon>Pentapetalae</taxon>
        <taxon>asterids</taxon>
        <taxon>campanulids</taxon>
        <taxon>Apiales</taxon>
        <taxon>Apiaceae</taxon>
        <taxon>Apioideae</taxon>
        <taxon>Scandiceae</taxon>
        <taxon>Daucinae</taxon>
        <taxon>Daucus</taxon>
        <taxon>Daucus sect. Daucus</taxon>
    </lineage>
</organism>
<evidence type="ECO:0000313" key="9">
    <source>
        <dbReference type="Proteomes" id="UP000077755"/>
    </source>
</evidence>
<comment type="subcellular location">
    <subcellularLocation>
        <location evidence="1">Nucleus</location>
    </subcellularLocation>
</comment>
<dbReference type="EMBL" id="CP093343">
    <property type="protein sequence ID" value="WOG81712.1"/>
    <property type="molecule type" value="Genomic_DNA"/>
</dbReference>
<protein>
    <recommendedName>
        <fullName evidence="7">TCP domain-containing protein</fullName>
    </recommendedName>
</protein>
<keyword evidence="5" id="KW-0539">Nucleus</keyword>
<dbReference type="PANTHER" id="PTHR31072">
    <property type="entry name" value="TRANSCRIPTION FACTOR TCP4-RELATED"/>
    <property type="match status" value="1"/>
</dbReference>
<evidence type="ECO:0000256" key="5">
    <source>
        <dbReference type="ARBA" id="ARBA00023242"/>
    </source>
</evidence>
<feature type="region of interest" description="Disordered" evidence="6">
    <location>
        <begin position="29"/>
        <end position="58"/>
    </location>
</feature>
<dbReference type="GO" id="GO:0043565">
    <property type="term" value="F:sequence-specific DNA binding"/>
    <property type="evidence" value="ECO:0007669"/>
    <property type="project" value="TreeGrafter"/>
</dbReference>
<proteinExistence type="predicted"/>
<keyword evidence="4" id="KW-0804">Transcription</keyword>
<dbReference type="InterPro" id="IPR017887">
    <property type="entry name" value="TF_TCP_subgr"/>
</dbReference>
<feature type="domain" description="TCP" evidence="7">
    <location>
        <begin position="49"/>
        <end position="103"/>
    </location>
</feature>
<keyword evidence="9" id="KW-1185">Reference proteome</keyword>
<dbReference type="InterPro" id="IPR005333">
    <property type="entry name" value="Transcription_factor_TCP"/>
</dbReference>
<feature type="compositionally biased region" description="Basic and acidic residues" evidence="6">
    <location>
        <begin position="48"/>
        <end position="58"/>
    </location>
</feature>
<dbReference type="Proteomes" id="UP000077755">
    <property type="component" value="Chromosome 1"/>
</dbReference>
<gene>
    <name evidence="8" type="ORF">DCAR_0100863</name>
</gene>
<evidence type="ECO:0000256" key="2">
    <source>
        <dbReference type="ARBA" id="ARBA00023015"/>
    </source>
</evidence>
<dbReference type="AlphaFoldDB" id="A0AAF0W1L1"/>
<evidence type="ECO:0000256" key="1">
    <source>
        <dbReference type="ARBA" id="ARBA00004123"/>
    </source>
</evidence>
<keyword evidence="3" id="KW-0238">DNA-binding</keyword>
<dbReference type="Pfam" id="PF03634">
    <property type="entry name" value="TCP"/>
    <property type="match status" value="1"/>
</dbReference>
<dbReference type="PANTHER" id="PTHR31072:SF170">
    <property type="entry name" value="TRANSCRIPTION FACTOR TCP15-RELATED"/>
    <property type="match status" value="1"/>
</dbReference>
<evidence type="ECO:0000256" key="3">
    <source>
        <dbReference type="ARBA" id="ARBA00023125"/>
    </source>
</evidence>
<evidence type="ECO:0000313" key="8">
    <source>
        <dbReference type="EMBL" id="WOG81712.1"/>
    </source>
</evidence>
<dbReference type="GO" id="GO:0005634">
    <property type="term" value="C:nucleus"/>
    <property type="evidence" value="ECO:0007669"/>
    <property type="project" value="UniProtKB-SubCell"/>
</dbReference>
<reference evidence="8" key="2">
    <citation type="submission" date="2022-03" db="EMBL/GenBank/DDBJ databases">
        <title>Draft title - Genomic analysis of global carrot germplasm unveils the trajectory of domestication and the origin of high carotenoid orange carrot.</title>
        <authorList>
            <person name="Iorizzo M."/>
            <person name="Ellison S."/>
            <person name="Senalik D."/>
            <person name="Macko-Podgorni A."/>
            <person name="Grzebelus D."/>
            <person name="Bostan H."/>
            <person name="Rolling W."/>
            <person name="Curaba J."/>
            <person name="Simon P."/>
        </authorList>
    </citation>
    <scope>NUCLEOTIDE SEQUENCE</scope>
    <source>
        <tissue evidence="8">Leaf</tissue>
    </source>
</reference>
<dbReference type="PROSITE" id="PS51369">
    <property type="entry name" value="TCP"/>
    <property type="match status" value="1"/>
</dbReference>
<sequence>MYITDVCFSSTAIYTHEYRHNCMNQSMSSQKDFKGDSQVSGGPSQPAPKKERYTKVEGRGSRIRMPTLCATRVFQLTKELGLATDGATIQWLLEQAEPAIIRATGTGTVPAIATVTADGSLRVPETKEGAAEDVSKTSGLAAVGPSPVSVPGYGMAAENGMKMNQNQASVSCEARVSSAAEDEYDEVVLMGKKIRFRKRGL</sequence>
<dbReference type="GO" id="GO:0003700">
    <property type="term" value="F:DNA-binding transcription factor activity"/>
    <property type="evidence" value="ECO:0007669"/>
    <property type="project" value="InterPro"/>
</dbReference>
<evidence type="ECO:0000256" key="4">
    <source>
        <dbReference type="ARBA" id="ARBA00023163"/>
    </source>
</evidence>
<accession>A0AAF0W1L1</accession>
<evidence type="ECO:0000256" key="6">
    <source>
        <dbReference type="SAM" id="MobiDB-lite"/>
    </source>
</evidence>
<name>A0AAF0W1L1_DAUCS</name>